<dbReference type="InterPro" id="IPR036188">
    <property type="entry name" value="FAD/NAD-bd_sf"/>
</dbReference>
<dbReference type="Gene3D" id="3.50.50.60">
    <property type="entry name" value="FAD/NAD(P)-binding domain"/>
    <property type="match status" value="1"/>
</dbReference>
<dbReference type="SUPFAM" id="SSF51905">
    <property type="entry name" value="FAD/NAD(P)-binding domain"/>
    <property type="match status" value="1"/>
</dbReference>
<keyword evidence="2" id="KW-0274">FAD</keyword>
<dbReference type="PANTHER" id="PTHR11552:SF210">
    <property type="entry name" value="GLUCOSE-METHANOL-CHOLINE OXIDOREDUCTASE N-TERMINAL DOMAIN-CONTAINING PROTEIN-RELATED"/>
    <property type="match status" value="1"/>
</dbReference>
<dbReference type="PANTHER" id="PTHR11552">
    <property type="entry name" value="GLUCOSE-METHANOL-CHOLINE GMC OXIDOREDUCTASE"/>
    <property type="match status" value="1"/>
</dbReference>
<dbReference type="InterPro" id="IPR000172">
    <property type="entry name" value="GMC_OxRdtase_N"/>
</dbReference>
<evidence type="ECO:0000313" key="5">
    <source>
        <dbReference type="EMBL" id="KAF2692068.1"/>
    </source>
</evidence>
<feature type="binding site" evidence="2">
    <location>
        <position position="91"/>
    </location>
    <ligand>
        <name>FAD</name>
        <dbReference type="ChEBI" id="CHEBI:57692"/>
    </ligand>
</feature>
<comment type="cofactor">
    <cofactor evidence="2">
        <name>FAD</name>
        <dbReference type="ChEBI" id="CHEBI:57692"/>
    </cofactor>
</comment>
<evidence type="ECO:0000259" key="4">
    <source>
        <dbReference type="Pfam" id="PF05199"/>
    </source>
</evidence>
<dbReference type="Gene3D" id="3.30.560.10">
    <property type="entry name" value="Glucose Oxidase, domain 3"/>
    <property type="match status" value="1"/>
</dbReference>
<dbReference type="PIRSF" id="PIRSF000137">
    <property type="entry name" value="Alcohol_oxidase"/>
    <property type="match status" value="1"/>
</dbReference>
<sequence>MSTESFITKAYDYIATGGSTAGLVVAACLSKDPNVTVGVIEAEGNRLDDPLIDGPSLFIRLWDKPEYDWCFKAVPQNGTAGRDHGWVRGKVLGGSSAVNSNMFSMASHQDLGNWKELENEGWGFEDLAPYYRKLETINDKYVDPLLRGTSGPIQVCAINRHVLACYPTPKDPRTGSALGGFNQLTAVDPKTLRRSYSAREYYQPNIDLEKSDSRGAKATGVSTIVDEATHFVKANKEVIICGGVVSSPQILELSGIGSPVVLPKAGIYIVVDNPNIGENLNDHTATGIPIKVKDEYPTAEVLVRNPEITQQAREVYIAQNAGPFTNAPTTAGFASLQMIDPNLTEPEKHVLSYLAEHRKQHPNADPAGRNELLAHPILDPKEAVMQTLFSMTGFDMRNCDKPHPKIDNAYFSHPLDLDVCARGILHSFKLAQIEPLRSKLRLDDNGDPIVNPGDGFLPRTLEEAKKAASENTKGAVVDSQLKVYGTSNVRVVDASIFPLHVQDNIVSLVYAVAEKAADLIKG</sequence>
<dbReference type="OrthoDB" id="269227at2759"/>
<evidence type="ECO:0000256" key="2">
    <source>
        <dbReference type="PIRSR" id="PIRSR000137-2"/>
    </source>
</evidence>
<feature type="domain" description="Glucose-methanol-choline oxidoreductase N-terminal" evidence="3">
    <location>
        <begin position="11"/>
        <end position="284"/>
    </location>
</feature>
<dbReference type="EMBL" id="MU005569">
    <property type="protein sequence ID" value="KAF2692068.1"/>
    <property type="molecule type" value="Genomic_DNA"/>
</dbReference>
<dbReference type="Proteomes" id="UP000799291">
    <property type="component" value="Unassembled WGS sequence"/>
</dbReference>
<reference evidence="5" key="1">
    <citation type="journal article" date="2020" name="Stud. Mycol.">
        <title>101 Dothideomycetes genomes: a test case for predicting lifestyles and emergence of pathogens.</title>
        <authorList>
            <person name="Haridas S."/>
            <person name="Albert R."/>
            <person name="Binder M."/>
            <person name="Bloem J."/>
            <person name="Labutti K."/>
            <person name="Salamov A."/>
            <person name="Andreopoulos B."/>
            <person name="Baker S."/>
            <person name="Barry K."/>
            <person name="Bills G."/>
            <person name="Bluhm B."/>
            <person name="Cannon C."/>
            <person name="Castanera R."/>
            <person name="Culley D."/>
            <person name="Daum C."/>
            <person name="Ezra D."/>
            <person name="Gonzalez J."/>
            <person name="Henrissat B."/>
            <person name="Kuo A."/>
            <person name="Liang C."/>
            <person name="Lipzen A."/>
            <person name="Lutzoni F."/>
            <person name="Magnuson J."/>
            <person name="Mondo S."/>
            <person name="Nolan M."/>
            <person name="Ohm R."/>
            <person name="Pangilinan J."/>
            <person name="Park H.-J."/>
            <person name="Ramirez L."/>
            <person name="Alfaro M."/>
            <person name="Sun H."/>
            <person name="Tritt A."/>
            <person name="Yoshinaga Y."/>
            <person name="Zwiers L.-H."/>
            <person name="Turgeon B."/>
            <person name="Goodwin S."/>
            <person name="Spatafora J."/>
            <person name="Crous P."/>
            <person name="Grigoriev I."/>
        </authorList>
    </citation>
    <scope>NUCLEOTIDE SEQUENCE</scope>
    <source>
        <strain evidence="5">CBS 122367</strain>
    </source>
</reference>
<dbReference type="Pfam" id="PF00732">
    <property type="entry name" value="GMC_oxred_N"/>
    <property type="match status" value="1"/>
</dbReference>
<evidence type="ECO:0000313" key="6">
    <source>
        <dbReference type="Proteomes" id="UP000799291"/>
    </source>
</evidence>
<dbReference type="AlphaFoldDB" id="A0A6G1JNR0"/>
<dbReference type="Pfam" id="PF05199">
    <property type="entry name" value="GMC_oxred_C"/>
    <property type="match status" value="1"/>
</dbReference>
<gene>
    <name evidence="5" type="ORF">K458DRAFT_438316</name>
</gene>
<dbReference type="SUPFAM" id="SSF54373">
    <property type="entry name" value="FAD-linked reductases, C-terminal domain"/>
    <property type="match status" value="1"/>
</dbReference>
<name>A0A6G1JNR0_9PLEO</name>
<feature type="domain" description="Glucose-methanol-choline oxidoreductase C-terminal" evidence="4">
    <location>
        <begin position="403"/>
        <end position="513"/>
    </location>
</feature>
<evidence type="ECO:0000259" key="3">
    <source>
        <dbReference type="Pfam" id="PF00732"/>
    </source>
</evidence>
<keyword evidence="6" id="KW-1185">Reference proteome</keyword>
<dbReference type="GO" id="GO:0050660">
    <property type="term" value="F:flavin adenine dinucleotide binding"/>
    <property type="evidence" value="ECO:0007669"/>
    <property type="project" value="InterPro"/>
</dbReference>
<dbReference type="InterPro" id="IPR007867">
    <property type="entry name" value="GMC_OxRtase_C"/>
</dbReference>
<accession>A0A6G1JNR0</accession>
<evidence type="ECO:0000256" key="1">
    <source>
        <dbReference type="ARBA" id="ARBA00010790"/>
    </source>
</evidence>
<dbReference type="InterPro" id="IPR012132">
    <property type="entry name" value="GMC_OxRdtase"/>
</dbReference>
<proteinExistence type="inferred from homology"/>
<keyword evidence="2" id="KW-0285">Flavoprotein</keyword>
<organism evidence="5 6">
    <name type="scientific">Lentithecium fluviatile CBS 122367</name>
    <dbReference type="NCBI Taxonomy" id="1168545"/>
    <lineage>
        <taxon>Eukaryota</taxon>
        <taxon>Fungi</taxon>
        <taxon>Dikarya</taxon>
        <taxon>Ascomycota</taxon>
        <taxon>Pezizomycotina</taxon>
        <taxon>Dothideomycetes</taxon>
        <taxon>Pleosporomycetidae</taxon>
        <taxon>Pleosporales</taxon>
        <taxon>Massarineae</taxon>
        <taxon>Lentitheciaceae</taxon>
        <taxon>Lentithecium</taxon>
    </lineage>
</organism>
<comment type="similarity">
    <text evidence="1">Belongs to the GMC oxidoreductase family.</text>
</comment>
<protein>
    <submittedName>
        <fullName evidence="5">GMC oxidoreductase</fullName>
    </submittedName>
</protein>
<dbReference type="GO" id="GO:0016614">
    <property type="term" value="F:oxidoreductase activity, acting on CH-OH group of donors"/>
    <property type="evidence" value="ECO:0007669"/>
    <property type="project" value="InterPro"/>
</dbReference>